<keyword evidence="8 9" id="KW-0998">Cell outer membrane</keyword>
<evidence type="ECO:0000256" key="7">
    <source>
        <dbReference type="ARBA" id="ARBA00023170"/>
    </source>
</evidence>
<evidence type="ECO:0000259" key="11">
    <source>
        <dbReference type="SMART" id="SM00965"/>
    </source>
</evidence>
<dbReference type="SUPFAM" id="SSF56935">
    <property type="entry name" value="Porins"/>
    <property type="match status" value="1"/>
</dbReference>
<dbReference type="Gene3D" id="2.170.130.10">
    <property type="entry name" value="TonB-dependent receptor, plug domain"/>
    <property type="match status" value="1"/>
</dbReference>
<comment type="similarity">
    <text evidence="2 9">Belongs to the TonB-dependent receptor family.</text>
</comment>
<name>A0ABV2CUN0_9RHOO</name>
<proteinExistence type="inferred from homology"/>
<evidence type="ECO:0000256" key="9">
    <source>
        <dbReference type="PROSITE-ProRule" id="PRU01360"/>
    </source>
</evidence>
<sequence>MFLALWLAGMGLAWQAPALAQGSAAASATRLYAIPAGPLAEALNRFAAEAGVVLSFDAGQLRGLQSKGVQGRFGTAEGFAAVLAGSGFEAAPAAAGSFVLRRSPPPRKPARAQDAVSAELPEVRVSARHLPGVEALDRQMIRNLPAINGDLTSQLKLNPNIQYSETQLSSQTAGEIAPAEISIHGAKPYQNEILVDGVSIANDLDPGNKTVTESVDLIPGNAQAMAIDSSILCEVTVKDSNVSAEYGRFTGGVVDAKICAARKRFGGTLGIGYTSSDWTHLFIDPAKQQEFEQSSSADNQPEFRKWTYKAALETRPDPTWGVLMSVVRKQSDIPLKRFSTSNTGTTESREVTQHRVQDTLVIKTDFAPAGSAHKGDVSLVYAPTANSYFIENYRNSDYTIRSGGLNLAGHLESKLDGATLSQQLSFSQMDQSRRSDADYYRNWRWSADKNWGDPTQSNASSGEGARGDLDQTMQNLAYKFKSAFGELRLGDTRHRLSTGFEYQKKHAEYERLEDNRYYLTVADLPTTGAISRCQTSSGALDTEACSTTPTVGKTVGQYFRRLMTYKAGSFDVDAQTFGAYLEDEAVWHNFKLRLGGRMDRDSLTTETNFAPRSSLTWQASEPLAFNIGANRYYGRNLFAYAMQEKINSLLYTQTRSGTLTWGTATQSRPANRLEDLRSPFDDELTAGLDYDSDLLAGPLSLRFTRRDGRDQIVKRLLTKQTDCDGNQCYVYTNDGSSLTKDWTLSWNSGKAFKTGPAATRFWLALNKSDVKSSYSTYADVYGSALANDEIIQYDGKFIRYSEMPADNYNRPWTLRIGAMSSLPAYHLNVSNVLRIRDGYRQMLQNGETSYEGTTVDVWEKTTLPRAITLDTVISWTPRIQADQSLEVKLTIENITDQKNKTSVSNTYATYERGRAFALELGYSF</sequence>
<dbReference type="EMBL" id="JBEWLZ010000012">
    <property type="protein sequence ID" value="MET1491483.1"/>
    <property type="molecule type" value="Genomic_DNA"/>
</dbReference>
<dbReference type="Proteomes" id="UP001548590">
    <property type="component" value="Unassembled WGS sequence"/>
</dbReference>
<dbReference type="InterPro" id="IPR011662">
    <property type="entry name" value="Secretin/TonB_short_N"/>
</dbReference>
<dbReference type="InterPro" id="IPR039426">
    <property type="entry name" value="TonB-dep_rcpt-like"/>
</dbReference>
<dbReference type="Gene3D" id="3.55.50.30">
    <property type="match status" value="1"/>
</dbReference>
<feature type="signal peptide" evidence="10">
    <location>
        <begin position="1"/>
        <end position="20"/>
    </location>
</feature>
<evidence type="ECO:0000256" key="3">
    <source>
        <dbReference type="ARBA" id="ARBA00022448"/>
    </source>
</evidence>
<keyword evidence="3 9" id="KW-0813">Transport</keyword>
<accession>A0ABV2CUN0</accession>
<feature type="domain" description="Secretin/TonB short N-terminal" evidence="11">
    <location>
        <begin position="52"/>
        <end position="103"/>
    </location>
</feature>
<evidence type="ECO:0000256" key="10">
    <source>
        <dbReference type="SAM" id="SignalP"/>
    </source>
</evidence>
<keyword evidence="13" id="KW-1185">Reference proteome</keyword>
<feature type="chain" id="PRO_5046318105" description="Secretin/TonB short N-terminal domain-containing protein" evidence="10">
    <location>
        <begin position="21"/>
        <end position="924"/>
    </location>
</feature>
<evidence type="ECO:0000256" key="6">
    <source>
        <dbReference type="ARBA" id="ARBA00023136"/>
    </source>
</evidence>
<evidence type="ECO:0000256" key="1">
    <source>
        <dbReference type="ARBA" id="ARBA00004571"/>
    </source>
</evidence>
<dbReference type="SMART" id="SM00965">
    <property type="entry name" value="STN"/>
    <property type="match status" value="1"/>
</dbReference>
<reference evidence="12 13" key="1">
    <citation type="submission" date="2024-07" db="EMBL/GenBank/DDBJ databases">
        <title>Uliginosibacterium paludis KCTC:42655.</title>
        <authorList>
            <person name="Kim M.K."/>
        </authorList>
    </citation>
    <scope>NUCLEOTIDE SEQUENCE [LARGE SCALE GENOMIC DNA]</scope>
    <source>
        <strain evidence="12 13">KCTC 42655</strain>
    </source>
</reference>
<dbReference type="PROSITE" id="PS52016">
    <property type="entry name" value="TONB_DEPENDENT_REC_3"/>
    <property type="match status" value="1"/>
</dbReference>
<keyword evidence="10" id="KW-0732">Signal</keyword>
<evidence type="ECO:0000256" key="5">
    <source>
        <dbReference type="ARBA" id="ARBA00022692"/>
    </source>
</evidence>
<dbReference type="InterPro" id="IPR037066">
    <property type="entry name" value="Plug_dom_sf"/>
</dbReference>
<comment type="caution">
    <text evidence="12">The sequence shown here is derived from an EMBL/GenBank/DDBJ whole genome shotgun (WGS) entry which is preliminary data.</text>
</comment>
<evidence type="ECO:0000256" key="8">
    <source>
        <dbReference type="ARBA" id="ARBA00023237"/>
    </source>
</evidence>
<keyword evidence="5 9" id="KW-0812">Transmembrane</keyword>
<keyword evidence="6 9" id="KW-0472">Membrane</keyword>
<dbReference type="Gene3D" id="2.40.170.20">
    <property type="entry name" value="TonB-dependent receptor, beta-barrel domain"/>
    <property type="match status" value="1"/>
</dbReference>
<organism evidence="12 13">
    <name type="scientific">Uliginosibacterium paludis</name>
    <dbReference type="NCBI Taxonomy" id="1615952"/>
    <lineage>
        <taxon>Bacteria</taxon>
        <taxon>Pseudomonadati</taxon>
        <taxon>Pseudomonadota</taxon>
        <taxon>Betaproteobacteria</taxon>
        <taxon>Rhodocyclales</taxon>
        <taxon>Zoogloeaceae</taxon>
        <taxon>Uliginosibacterium</taxon>
    </lineage>
</organism>
<evidence type="ECO:0000313" key="13">
    <source>
        <dbReference type="Proteomes" id="UP001548590"/>
    </source>
</evidence>
<dbReference type="InterPro" id="IPR036942">
    <property type="entry name" value="Beta-barrel_TonB_sf"/>
</dbReference>
<evidence type="ECO:0000256" key="4">
    <source>
        <dbReference type="ARBA" id="ARBA00022452"/>
    </source>
</evidence>
<comment type="subcellular location">
    <subcellularLocation>
        <location evidence="1 9">Cell outer membrane</location>
        <topology evidence="1 9">Multi-pass membrane protein</topology>
    </subcellularLocation>
</comment>
<dbReference type="RefSeq" id="WP_353978512.1">
    <property type="nucleotide sequence ID" value="NZ_JBEWLZ010000012.1"/>
</dbReference>
<gene>
    <name evidence="12" type="ORF">ABVT11_16715</name>
</gene>
<keyword evidence="7" id="KW-0675">Receptor</keyword>
<evidence type="ECO:0000313" key="12">
    <source>
        <dbReference type="EMBL" id="MET1491483.1"/>
    </source>
</evidence>
<evidence type="ECO:0000256" key="2">
    <source>
        <dbReference type="ARBA" id="ARBA00009810"/>
    </source>
</evidence>
<keyword evidence="4 9" id="KW-1134">Transmembrane beta strand</keyword>
<protein>
    <recommendedName>
        <fullName evidence="11">Secretin/TonB short N-terminal domain-containing protein</fullName>
    </recommendedName>
</protein>